<organism evidence="1 2">
    <name type="scientific">Pseudohoeflea coraliihabitans</name>
    <dbReference type="NCBI Taxonomy" id="2860393"/>
    <lineage>
        <taxon>Bacteria</taxon>
        <taxon>Pseudomonadati</taxon>
        <taxon>Pseudomonadota</taxon>
        <taxon>Alphaproteobacteria</taxon>
        <taxon>Hyphomicrobiales</taxon>
        <taxon>Rhizobiaceae</taxon>
        <taxon>Pseudohoeflea</taxon>
    </lineage>
</organism>
<dbReference type="Proteomes" id="UP001430804">
    <property type="component" value="Unassembled WGS sequence"/>
</dbReference>
<gene>
    <name evidence="1" type="ORF">KY465_04835</name>
</gene>
<protein>
    <submittedName>
        <fullName evidence="1">N-formylglutamate amidohydrolase</fullName>
    </submittedName>
</protein>
<proteinExistence type="predicted"/>
<evidence type="ECO:0000313" key="2">
    <source>
        <dbReference type="Proteomes" id="UP001430804"/>
    </source>
</evidence>
<dbReference type="InterPro" id="IPR011227">
    <property type="entry name" value="UCP029730"/>
</dbReference>
<dbReference type="InterPro" id="IPR007709">
    <property type="entry name" value="N-FG_amidohydro"/>
</dbReference>
<reference evidence="1" key="1">
    <citation type="submission" date="2021-07" db="EMBL/GenBank/DDBJ databases">
        <title>Pseudohoeflea marina sp. nov. a polyhydroxyalcanoate-producing bacterium.</title>
        <authorList>
            <person name="Zheng W."/>
            <person name="Yu S."/>
            <person name="Huang Y."/>
        </authorList>
    </citation>
    <scope>NUCLEOTIDE SEQUENCE</scope>
    <source>
        <strain evidence="1">DP4N28-3</strain>
    </source>
</reference>
<dbReference type="RefSeq" id="WP_219200350.1">
    <property type="nucleotide sequence ID" value="NZ_JAHWQX010000001.1"/>
</dbReference>
<comment type="caution">
    <text evidence="1">The sequence shown here is derived from an EMBL/GenBank/DDBJ whole genome shotgun (WGS) entry which is preliminary data.</text>
</comment>
<dbReference type="PIRSF" id="PIRSF029730">
    <property type="entry name" value="UCP029730"/>
    <property type="match status" value="1"/>
</dbReference>
<name>A0ABS6WMF3_9HYPH</name>
<sequence length="252" mass="27202">MSTPLLREGEIAPVRVVRPHGRSDIVLVCEHAGMLLPASVGTLGLPDAVLASHIGWDIGALGLSEKLSARLDAALVMQPYSRLVYDCNRPPEAPSAIPHKSEIYDIPGNEGLSAQERQERATAIYAPFHAAVERLLDERQTAGRASLIVTVHSFTPIYFGARRDGELGILHDADSRLADRLMAAANGLGLSGVRRNYPYSASDGVTHTLQRHGLARGLENAMLEVRNDLIAAPEGQAVWAKRIQALLEQATV</sequence>
<dbReference type="Pfam" id="PF05013">
    <property type="entry name" value="FGase"/>
    <property type="match status" value="1"/>
</dbReference>
<dbReference type="EMBL" id="JAHWQX010000001">
    <property type="protein sequence ID" value="MBW3096597.1"/>
    <property type="molecule type" value="Genomic_DNA"/>
</dbReference>
<evidence type="ECO:0000313" key="1">
    <source>
        <dbReference type="EMBL" id="MBW3096597.1"/>
    </source>
</evidence>
<accession>A0ABS6WMF3</accession>
<keyword evidence="2" id="KW-1185">Reference proteome</keyword>